<reference evidence="1 2" key="1">
    <citation type="journal article" date="2015" name="Antonie Van Leeuwenhoek">
        <title>Tamlana nanhaiensis sp. nov., isolated from surface seawater collected from the South China Sea.</title>
        <authorList>
            <person name="Liu X."/>
            <person name="Lai Q."/>
            <person name="Du Y."/>
            <person name="Li G."/>
            <person name="Sun F."/>
            <person name="Shao Z."/>
        </authorList>
    </citation>
    <scope>NUCLEOTIDE SEQUENCE [LARGE SCALE GENOMIC DNA]</scope>
    <source>
        <strain evidence="1 2">FHC16</strain>
    </source>
</reference>
<dbReference type="OrthoDB" id="288532at2"/>
<dbReference type="GO" id="GO:0016020">
    <property type="term" value="C:membrane"/>
    <property type="evidence" value="ECO:0007669"/>
    <property type="project" value="InterPro"/>
</dbReference>
<sequence>MVISKNKKFIFIHIPKSAGTSIQSALELNLNNENHWAVSKTTKHQSLKDLITLYEHSNFLEKLVQDFSFLNYYKFAVVRNPFDRLLSLYNYLKKYEVRKEIKSVETFEEFIEKLEDENSWVSGLYSAKTQLSYLVDMQGVMSIDLVGRFENIPFFLNELEAKIDMKLELKQMNVSQLVKPSYRQVYSTYSRKIIEDKFVDDLNSFNYEF</sequence>
<organism evidence="1 2">
    <name type="scientific">Neotamlana nanhaiensis</name>
    <dbReference type="NCBI Taxonomy" id="1382798"/>
    <lineage>
        <taxon>Bacteria</taxon>
        <taxon>Pseudomonadati</taxon>
        <taxon>Bacteroidota</taxon>
        <taxon>Flavobacteriia</taxon>
        <taxon>Flavobacteriales</taxon>
        <taxon>Flavobacteriaceae</taxon>
        <taxon>Neotamlana</taxon>
    </lineage>
</organism>
<dbReference type="Proteomes" id="UP000032361">
    <property type="component" value="Unassembled WGS sequence"/>
</dbReference>
<dbReference type="InterPro" id="IPR005331">
    <property type="entry name" value="Sulfotransferase"/>
</dbReference>
<dbReference type="InterPro" id="IPR027417">
    <property type="entry name" value="P-loop_NTPase"/>
</dbReference>
<dbReference type="GO" id="GO:0008146">
    <property type="term" value="F:sulfotransferase activity"/>
    <property type="evidence" value="ECO:0007669"/>
    <property type="project" value="InterPro"/>
</dbReference>
<protein>
    <recommendedName>
        <fullName evidence="3">Sulfotransferase</fullName>
    </recommendedName>
</protein>
<dbReference type="EMBL" id="JTDV01000003">
    <property type="protein sequence ID" value="KJD33390.1"/>
    <property type="molecule type" value="Genomic_DNA"/>
</dbReference>
<gene>
    <name evidence="1" type="ORF">PK35_05900</name>
</gene>
<dbReference type="AlphaFoldDB" id="A0A0D7W2P3"/>
<name>A0A0D7W2P3_9FLAO</name>
<comment type="caution">
    <text evidence="1">The sequence shown here is derived from an EMBL/GenBank/DDBJ whole genome shotgun (WGS) entry which is preliminary data.</text>
</comment>
<evidence type="ECO:0000313" key="2">
    <source>
        <dbReference type="Proteomes" id="UP000032361"/>
    </source>
</evidence>
<dbReference type="RefSeq" id="WP_044625780.1">
    <property type="nucleotide sequence ID" value="NZ_JTDV01000003.1"/>
</dbReference>
<dbReference type="SUPFAM" id="SSF52540">
    <property type="entry name" value="P-loop containing nucleoside triphosphate hydrolases"/>
    <property type="match status" value="1"/>
</dbReference>
<dbReference type="PATRIC" id="fig|1382798.3.peg.2500"/>
<evidence type="ECO:0008006" key="3">
    <source>
        <dbReference type="Google" id="ProtNLM"/>
    </source>
</evidence>
<dbReference type="Gene3D" id="3.40.50.300">
    <property type="entry name" value="P-loop containing nucleotide triphosphate hydrolases"/>
    <property type="match status" value="1"/>
</dbReference>
<accession>A0A0D7W2P3</accession>
<keyword evidence="2" id="KW-1185">Reference proteome</keyword>
<evidence type="ECO:0000313" key="1">
    <source>
        <dbReference type="EMBL" id="KJD33390.1"/>
    </source>
</evidence>
<proteinExistence type="predicted"/>
<dbReference type="STRING" id="1382798.PK35_05900"/>
<dbReference type="Pfam" id="PF03567">
    <property type="entry name" value="Sulfotransfer_2"/>
    <property type="match status" value="1"/>
</dbReference>